<dbReference type="RefSeq" id="WP_012823112.1">
    <property type="nucleotide sequence ID" value="NC_013422.1"/>
</dbReference>
<evidence type="ECO:0000256" key="1">
    <source>
        <dbReference type="ARBA" id="ARBA00009437"/>
    </source>
</evidence>
<dbReference type="CDD" id="cd08419">
    <property type="entry name" value="PBP2_CbbR_RubisCO_like"/>
    <property type="match status" value="1"/>
</dbReference>
<dbReference type="STRING" id="555778.Hneap_0213"/>
<name>D0KWS9_HALNC</name>
<dbReference type="InterPro" id="IPR036390">
    <property type="entry name" value="WH_DNA-bd_sf"/>
</dbReference>
<dbReference type="GO" id="GO:0003700">
    <property type="term" value="F:DNA-binding transcription factor activity"/>
    <property type="evidence" value="ECO:0007669"/>
    <property type="project" value="InterPro"/>
</dbReference>
<dbReference type="EMBL" id="CP001801">
    <property type="protein sequence ID" value="ACX95076.1"/>
    <property type="molecule type" value="Genomic_DNA"/>
</dbReference>
<dbReference type="InterPro" id="IPR005119">
    <property type="entry name" value="LysR_subst-bd"/>
</dbReference>
<dbReference type="InterPro" id="IPR036388">
    <property type="entry name" value="WH-like_DNA-bd_sf"/>
</dbReference>
<evidence type="ECO:0000259" key="5">
    <source>
        <dbReference type="PROSITE" id="PS50931"/>
    </source>
</evidence>
<gene>
    <name evidence="6" type="ordered locus">Hneap_0213</name>
</gene>
<keyword evidence="4" id="KW-0804">Transcription</keyword>
<feature type="domain" description="HTH lysR-type" evidence="5">
    <location>
        <begin position="17"/>
        <end position="73"/>
    </location>
</feature>
<dbReference type="AlphaFoldDB" id="D0KWS9"/>
<evidence type="ECO:0000313" key="7">
    <source>
        <dbReference type="Proteomes" id="UP000009102"/>
    </source>
</evidence>
<keyword evidence="2" id="KW-0805">Transcription regulation</keyword>
<evidence type="ECO:0000256" key="3">
    <source>
        <dbReference type="ARBA" id="ARBA00023125"/>
    </source>
</evidence>
<dbReference type="Pfam" id="PF03466">
    <property type="entry name" value="LysR_substrate"/>
    <property type="match status" value="1"/>
</dbReference>
<sequence>MTDAATLGARKLLRHATLRQVEVFESVARHVSFTRAAEELHLTQPSVSAQVKSLAEVVGEPLYEQVGRRIYLTDAGQIVERSCREVIDILSNAEMSLSELNGMRKGRLRLSVITTAKYFAPLALGDFSLQYPDIDLELVISNRDTLLKRIEDNRSDLYVMGQLPRTRLDLEVIPFAPNPLVVIAHRDHILAKERNISMERIAQESFIMREPGSGIRHKVEEHFARHQQSIKTRLVLDGNEAIKHAVAGRLGISVVSAHALNLENSQEPLVKLDVQSFPLQSMWNIVYPRGKALSVVARQFLSFLKIHGGDYLHIG</sequence>
<evidence type="ECO:0000256" key="2">
    <source>
        <dbReference type="ARBA" id="ARBA00023015"/>
    </source>
</evidence>
<dbReference type="PROSITE" id="PS50931">
    <property type="entry name" value="HTH_LYSR"/>
    <property type="match status" value="1"/>
</dbReference>
<dbReference type="eggNOG" id="COG0583">
    <property type="taxonomic scope" value="Bacteria"/>
</dbReference>
<dbReference type="KEGG" id="hna:Hneap_0213"/>
<accession>D0KWS9</accession>
<dbReference type="HOGENOM" id="CLU_039613_6_1_6"/>
<dbReference type="InterPro" id="IPR000847">
    <property type="entry name" value="LysR_HTH_N"/>
</dbReference>
<dbReference type="Gene3D" id="3.40.190.290">
    <property type="match status" value="1"/>
</dbReference>
<dbReference type="PANTHER" id="PTHR30126:SF5">
    <property type="entry name" value="HTH-TYPE TRANSCRIPTIONAL ACTIVATOR CMPR"/>
    <property type="match status" value="1"/>
</dbReference>
<evidence type="ECO:0000313" key="6">
    <source>
        <dbReference type="EMBL" id="ACX95076.1"/>
    </source>
</evidence>
<protein>
    <submittedName>
        <fullName evidence="6">Transcriptional regulator, LysR family</fullName>
    </submittedName>
</protein>
<dbReference type="Gene3D" id="1.10.10.10">
    <property type="entry name" value="Winged helix-like DNA-binding domain superfamily/Winged helix DNA-binding domain"/>
    <property type="match status" value="1"/>
</dbReference>
<dbReference type="SUPFAM" id="SSF53850">
    <property type="entry name" value="Periplasmic binding protein-like II"/>
    <property type="match status" value="1"/>
</dbReference>
<dbReference type="PRINTS" id="PR00039">
    <property type="entry name" value="HTHLYSR"/>
</dbReference>
<comment type="similarity">
    <text evidence="1">Belongs to the LysR transcriptional regulatory family.</text>
</comment>
<dbReference type="SUPFAM" id="SSF46785">
    <property type="entry name" value="Winged helix' DNA-binding domain"/>
    <property type="match status" value="1"/>
</dbReference>
<reference evidence="6 7" key="1">
    <citation type="submission" date="2009-10" db="EMBL/GenBank/DDBJ databases">
        <title>Complete sequence of Halothiobacillus neapolitanus c2.</title>
        <authorList>
            <consortium name="US DOE Joint Genome Institute"/>
            <person name="Lucas S."/>
            <person name="Copeland A."/>
            <person name="Lapidus A."/>
            <person name="Glavina del Rio T."/>
            <person name="Tice H."/>
            <person name="Bruce D."/>
            <person name="Goodwin L."/>
            <person name="Pitluck S."/>
            <person name="Davenport K."/>
            <person name="Brettin T."/>
            <person name="Detter J.C."/>
            <person name="Han C."/>
            <person name="Tapia R."/>
            <person name="Larimer F."/>
            <person name="Land M."/>
            <person name="Hauser L."/>
            <person name="Kyrpides N."/>
            <person name="Mikhailova N."/>
            <person name="Kerfeld C."/>
            <person name="Cannon G."/>
            <person name="Heinhort S."/>
        </authorList>
    </citation>
    <scope>NUCLEOTIDE SEQUENCE [LARGE SCALE GENOMIC DNA]</scope>
    <source>
        <strain evidence="7">ATCC 23641 / c2</strain>
    </source>
</reference>
<proteinExistence type="inferred from homology"/>
<dbReference type="Proteomes" id="UP000009102">
    <property type="component" value="Chromosome"/>
</dbReference>
<dbReference type="Pfam" id="PF00126">
    <property type="entry name" value="HTH_1"/>
    <property type="match status" value="1"/>
</dbReference>
<organism evidence="6 7">
    <name type="scientific">Halothiobacillus neapolitanus (strain ATCC 23641 / DSM 15147 / CIP 104769 / NCIMB 8539 / c2)</name>
    <name type="common">Thiobacillus neapolitanus</name>
    <dbReference type="NCBI Taxonomy" id="555778"/>
    <lineage>
        <taxon>Bacteria</taxon>
        <taxon>Pseudomonadati</taxon>
        <taxon>Pseudomonadota</taxon>
        <taxon>Gammaproteobacteria</taxon>
        <taxon>Chromatiales</taxon>
        <taxon>Halothiobacillaceae</taxon>
        <taxon>Halothiobacillus</taxon>
    </lineage>
</organism>
<dbReference type="OrthoDB" id="9771171at2"/>
<dbReference type="PANTHER" id="PTHR30126">
    <property type="entry name" value="HTH-TYPE TRANSCRIPTIONAL REGULATOR"/>
    <property type="match status" value="1"/>
</dbReference>
<dbReference type="GO" id="GO:0000976">
    <property type="term" value="F:transcription cis-regulatory region binding"/>
    <property type="evidence" value="ECO:0007669"/>
    <property type="project" value="TreeGrafter"/>
</dbReference>
<evidence type="ECO:0000256" key="4">
    <source>
        <dbReference type="ARBA" id="ARBA00023163"/>
    </source>
</evidence>
<keyword evidence="7" id="KW-1185">Reference proteome</keyword>
<keyword evidence="3" id="KW-0238">DNA-binding</keyword>